<name>A0A9W9TEG2_9EURO</name>
<sequence length="81" mass="9098">MTPRCRTSQWESQDRAHVRGSFGHPGQVRGHATLNGPVAPSPDLRIRGAKQIMFQFHLILFGNSSRDYPNGISDKVLWVGR</sequence>
<dbReference type="AlphaFoldDB" id="A0A9W9TEG2"/>
<dbReference type="Proteomes" id="UP001150941">
    <property type="component" value="Unassembled WGS sequence"/>
</dbReference>
<evidence type="ECO:0000256" key="1">
    <source>
        <dbReference type="SAM" id="MobiDB-lite"/>
    </source>
</evidence>
<protein>
    <submittedName>
        <fullName evidence="2">Uncharacterized protein</fullName>
    </submittedName>
</protein>
<dbReference type="RefSeq" id="XP_058326478.1">
    <property type="nucleotide sequence ID" value="XM_058478148.1"/>
</dbReference>
<comment type="caution">
    <text evidence="2">The sequence shown here is derived from an EMBL/GenBank/DDBJ whole genome shotgun (WGS) entry which is preliminary data.</text>
</comment>
<accession>A0A9W9TEG2</accession>
<feature type="compositionally biased region" description="Polar residues" evidence="1">
    <location>
        <begin position="1"/>
        <end position="11"/>
    </location>
</feature>
<proteinExistence type="predicted"/>
<evidence type="ECO:0000313" key="3">
    <source>
        <dbReference type="Proteomes" id="UP001150941"/>
    </source>
</evidence>
<reference evidence="2" key="2">
    <citation type="journal article" date="2023" name="IMA Fungus">
        <title>Comparative genomic study of the Penicillium genus elucidates a diverse pangenome and 15 lateral gene transfer events.</title>
        <authorList>
            <person name="Petersen C."/>
            <person name="Sorensen T."/>
            <person name="Nielsen M.R."/>
            <person name="Sondergaard T.E."/>
            <person name="Sorensen J.L."/>
            <person name="Fitzpatrick D.A."/>
            <person name="Frisvad J.C."/>
            <person name="Nielsen K.L."/>
        </authorList>
    </citation>
    <scope>NUCLEOTIDE SEQUENCE</scope>
    <source>
        <strain evidence="2">IBT 19713</strain>
    </source>
</reference>
<reference evidence="2" key="1">
    <citation type="submission" date="2022-11" db="EMBL/GenBank/DDBJ databases">
        <authorList>
            <person name="Petersen C."/>
        </authorList>
    </citation>
    <scope>NUCLEOTIDE SEQUENCE</scope>
    <source>
        <strain evidence="2">IBT 19713</strain>
    </source>
</reference>
<evidence type="ECO:0000313" key="2">
    <source>
        <dbReference type="EMBL" id="KAJ5219648.1"/>
    </source>
</evidence>
<dbReference type="GeneID" id="83205451"/>
<organism evidence="2 3">
    <name type="scientific">Penicillium chermesinum</name>
    <dbReference type="NCBI Taxonomy" id="63820"/>
    <lineage>
        <taxon>Eukaryota</taxon>
        <taxon>Fungi</taxon>
        <taxon>Dikarya</taxon>
        <taxon>Ascomycota</taxon>
        <taxon>Pezizomycotina</taxon>
        <taxon>Eurotiomycetes</taxon>
        <taxon>Eurotiomycetidae</taxon>
        <taxon>Eurotiales</taxon>
        <taxon>Aspergillaceae</taxon>
        <taxon>Penicillium</taxon>
    </lineage>
</organism>
<gene>
    <name evidence="2" type="ORF">N7468_008852</name>
</gene>
<keyword evidence="3" id="KW-1185">Reference proteome</keyword>
<feature type="region of interest" description="Disordered" evidence="1">
    <location>
        <begin position="1"/>
        <end position="40"/>
    </location>
</feature>
<dbReference type="EMBL" id="JAPQKS010000007">
    <property type="protein sequence ID" value="KAJ5219648.1"/>
    <property type="molecule type" value="Genomic_DNA"/>
</dbReference>